<reference evidence="2" key="1">
    <citation type="journal article" date="2020" name="Nature">
        <title>Giant virus diversity and host interactions through global metagenomics.</title>
        <authorList>
            <person name="Schulz F."/>
            <person name="Roux S."/>
            <person name="Paez-Espino D."/>
            <person name="Jungbluth S."/>
            <person name="Walsh D.A."/>
            <person name="Denef V.J."/>
            <person name="McMahon K.D."/>
            <person name="Konstantinidis K.T."/>
            <person name="Eloe-Fadrosh E.A."/>
            <person name="Kyrpides N.C."/>
            <person name="Woyke T."/>
        </authorList>
    </citation>
    <scope>NUCLEOTIDE SEQUENCE</scope>
    <source>
        <strain evidence="2">GVMAG-M-3300009159-65</strain>
    </source>
</reference>
<protein>
    <submittedName>
        <fullName evidence="2">Uncharacterized protein</fullName>
    </submittedName>
</protein>
<evidence type="ECO:0000313" key="2">
    <source>
        <dbReference type="EMBL" id="QHT32037.1"/>
    </source>
</evidence>
<proteinExistence type="predicted"/>
<accession>A0A6C0ESL8</accession>
<dbReference type="EMBL" id="MN738930">
    <property type="protein sequence ID" value="QHT32037.1"/>
    <property type="molecule type" value="Genomic_DNA"/>
</dbReference>
<dbReference type="AlphaFoldDB" id="A0A6C0ESL8"/>
<evidence type="ECO:0000256" key="1">
    <source>
        <dbReference type="SAM" id="MobiDB-lite"/>
    </source>
</evidence>
<organism evidence="2">
    <name type="scientific">viral metagenome</name>
    <dbReference type="NCBI Taxonomy" id="1070528"/>
    <lineage>
        <taxon>unclassified sequences</taxon>
        <taxon>metagenomes</taxon>
        <taxon>organismal metagenomes</taxon>
    </lineage>
</organism>
<feature type="region of interest" description="Disordered" evidence="1">
    <location>
        <begin position="108"/>
        <end position="132"/>
    </location>
</feature>
<name>A0A6C0ESL8_9ZZZZ</name>
<sequence>MTSLIIIDKNGTINEKKIKTMDKLYSSCGYRTNKDFELLYVWNDNYELYGKQTGKPISENNYVFPLINGNTNKTKYYGNLCIIKKGGSLSLEEWNIFYTNEKVVEEDDNEFDNENILSNDNELSHDEYEEES</sequence>